<feature type="region of interest" description="Disordered" evidence="1">
    <location>
        <begin position="26"/>
        <end position="72"/>
    </location>
</feature>
<protein>
    <submittedName>
        <fullName evidence="2">Uncharacterized protein</fullName>
    </submittedName>
</protein>
<dbReference type="AlphaFoldDB" id="G3I5Z6"/>
<sequence length="85" mass="9322">MEKYLKFSQRHISKAEFSADIEALTASGTLGKEGTKRGSSAQPLTNASYNSQQQRTQKLPSSSIEDNTVGNTEDDISDLYLFSTT</sequence>
<name>G3I5Z6_CRIGR</name>
<evidence type="ECO:0000256" key="1">
    <source>
        <dbReference type="SAM" id="MobiDB-lite"/>
    </source>
</evidence>
<gene>
    <name evidence="2" type="ORF">I79_018907</name>
</gene>
<dbReference type="InParanoid" id="G3I5Z6"/>
<evidence type="ECO:0000313" key="3">
    <source>
        <dbReference type="Proteomes" id="UP000001075"/>
    </source>
</evidence>
<dbReference type="Proteomes" id="UP000001075">
    <property type="component" value="Unassembled WGS sequence"/>
</dbReference>
<proteinExistence type="predicted"/>
<accession>G3I5Z6</accession>
<feature type="compositionally biased region" description="Polar residues" evidence="1">
    <location>
        <begin position="37"/>
        <end position="71"/>
    </location>
</feature>
<reference evidence="3" key="1">
    <citation type="journal article" date="2011" name="Nat. Biotechnol.">
        <title>The genomic sequence of the Chinese hamster ovary (CHO)-K1 cell line.</title>
        <authorList>
            <person name="Xu X."/>
            <person name="Nagarajan H."/>
            <person name="Lewis N.E."/>
            <person name="Pan S."/>
            <person name="Cai Z."/>
            <person name="Liu X."/>
            <person name="Chen W."/>
            <person name="Xie M."/>
            <person name="Wang W."/>
            <person name="Hammond S."/>
            <person name="Andersen M.R."/>
            <person name="Neff N."/>
            <person name="Passarelli B."/>
            <person name="Koh W."/>
            <person name="Fan H.C."/>
            <person name="Wang J."/>
            <person name="Gui Y."/>
            <person name="Lee K.H."/>
            <person name="Betenbaugh M.J."/>
            <person name="Quake S.R."/>
            <person name="Famili I."/>
            <person name="Palsson B.O."/>
            <person name="Wang J."/>
        </authorList>
    </citation>
    <scope>NUCLEOTIDE SEQUENCE [LARGE SCALE GENOMIC DNA]</scope>
    <source>
        <strain evidence="3">CHO K1 cell line</strain>
    </source>
</reference>
<evidence type="ECO:0000313" key="2">
    <source>
        <dbReference type="EMBL" id="EGW11191.1"/>
    </source>
</evidence>
<organism evidence="2 3">
    <name type="scientific">Cricetulus griseus</name>
    <name type="common">Chinese hamster</name>
    <name type="synonym">Cricetulus barabensis griseus</name>
    <dbReference type="NCBI Taxonomy" id="10029"/>
    <lineage>
        <taxon>Eukaryota</taxon>
        <taxon>Metazoa</taxon>
        <taxon>Chordata</taxon>
        <taxon>Craniata</taxon>
        <taxon>Vertebrata</taxon>
        <taxon>Euteleostomi</taxon>
        <taxon>Mammalia</taxon>
        <taxon>Eutheria</taxon>
        <taxon>Euarchontoglires</taxon>
        <taxon>Glires</taxon>
        <taxon>Rodentia</taxon>
        <taxon>Myomorpha</taxon>
        <taxon>Muroidea</taxon>
        <taxon>Cricetidae</taxon>
        <taxon>Cricetinae</taxon>
        <taxon>Cricetulus</taxon>
    </lineage>
</organism>
<dbReference type="EMBL" id="JH001327">
    <property type="protein sequence ID" value="EGW11191.1"/>
    <property type="molecule type" value="Genomic_DNA"/>
</dbReference>